<comment type="caution">
    <text evidence="2">The sequence shown here is derived from an EMBL/GenBank/DDBJ whole genome shotgun (WGS) entry which is preliminary data.</text>
</comment>
<sequence length="246" mass="27162">MERRITMGALRRYLVQPPAAPSPAEPDRSGRDQSGRDQSGRDSSERCDLCAVPVADGHRHLVDLSSRELRCACRPCATLFDRAEESGQRYRAVPDRRWYLRGFALDDAAWDGLNIPVQMAFFFHNSTARRAVLLYPSPGGPVESPLARPTWARLEAANPVLGGLAPDVEALLVNRTGDARDHWLVPIDDCYALVGLIRTHWKGLAGGPDVWREIGGFFADLRRRSRSVDAAGGGTHDGNRPEGARR</sequence>
<dbReference type="EMBL" id="JBFALK010000017">
    <property type="protein sequence ID" value="MEV0972610.1"/>
    <property type="molecule type" value="Genomic_DNA"/>
</dbReference>
<evidence type="ECO:0000313" key="3">
    <source>
        <dbReference type="Proteomes" id="UP001551675"/>
    </source>
</evidence>
<evidence type="ECO:0000256" key="1">
    <source>
        <dbReference type="SAM" id="MobiDB-lite"/>
    </source>
</evidence>
<dbReference type="InterPro" id="IPR045991">
    <property type="entry name" value="DUF5947"/>
</dbReference>
<dbReference type="Pfam" id="PF19372">
    <property type="entry name" value="DUF5947"/>
    <property type="match status" value="1"/>
</dbReference>
<dbReference type="RefSeq" id="WP_358137861.1">
    <property type="nucleotide sequence ID" value="NZ_JBFALK010000017.1"/>
</dbReference>
<protein>
    <submittedName>
        <fullName evidence="2">DUF5947 family protein</fullName>
    </submittedName>
</protein>
<organism evidence="2 3">
    <name type="scientific">Microtetraspora glauca</name>
    <dbReference type="NCBI Taxonomy" id="1996"/>
    <lineage>
        <taxon>Bacteria</taxon>
        <taxon>Bacillati</taxon>
        <taxon>Actinomycetota</taxon>
        <taxon>Actinomycetes</taxon>
        <taxon>Streptosporangiales</taxon>
        <taxon>Streptosporangiaceae</taxon>
        <taxon>Microtetraspora</taxon>
    </lineage>
</organism>
<name>A0ABV3GLU8_MICGL</name>
<keyword evidence="3" id="KW-1185">Reference proteome</keyword>
<feature type="region of interest" description="Disordered" evidence="1">
    <location>
        <begin position="12"/>
        <end position="44"/>
    </location>
</feature>
<accession>A0ABV3GLU8</accession>
<feature type="compositionally biased region" description="Basic and acidic residues" evidence="1">
    <location>
        <begin position="25"/>
        <end position="44"/>
    </location>
</feature>
<dbReference type="Proteomes" id="UP001551675">
    <property type="component" value="Unassembled WGS sequence"/>
</dbReference>
<evidence type="ECO:0000313" key="2">
    <source>
        <dbReference type="EMBL" id="MEV0972610.1"/>
    </source>
</evidence>
<gene>
    <name evidence="2" type="ORF">AB0I59_28740</name>
</gene>
<proteinExistence type="predicted"/>
<reference evidence="2 3" key="1">
    <citation type="submission" date="2024-06" db="EMBL/GenBank/DDBJ databases">
        <title>The Natural Products Discovery Center: Release of the First 8490 Sequenced Strains for Exploring Actinobacteria Biosynthetic Diversity.</title>
        <authorList>
            <person name="Kalkreuter E."/>
            <person name="Kautsar S.A."/>
            <person name="Yang D."/>
            <person name="Bader C.D."/>
            <person name="Teijaro C.N."/>
            <person name="Fluegel L."/>
            <person name="Davis C.M."/>
            <person name="Simpson J.R."/>
            <person name="Lauterbach L."/>
            <person name="Steele A.D."/>
            <person name="Gui C."/>
            <person name="Meng S."/>
            <person name="Li G."/>
            <person name="Viehrig K."/>
            <person name="Ye F."/>
            <person name="Su P."/>
            <person name="Kiefer A.F."/>
            <person name="Nichols A."/>
            <person name="Cepeda A.J."/>
            <person name="Yan W."/>
            <person name="Fan B."/>
            <person name="Jiang Y."/>
            <person name="Adhikari A."/>
            <person name="Zheng C.-J."/>
            <person name="Schuster L."/>
            <person name="Cowan T.M."/>
            <person name="Smanski M.J."/>
            <person name="Chevrette M.G."/>
            <person name="De Carvalho L.P.S."/>
            <person name="Shen B."/>
        </authorList>
    </citation>
    <scope>NUCLEOTIDE SEQUENCE [LARGE SCALE GENOMIC DNA]</scope>
    <source>
        <strain evidence="2 3">NPDC050100</strain>
    </source>
</reference>